<name>N6TSJ5_DENPD</name>
<protein>
    <submittedName>
        <fullName evidence="5">Uncharacterized protein</fullName>
    </submittedName>
</protein>
<dbReference type="OMA" id="AHLMGDQ"/>
<accession>N6TSJ5</accession>
<dbReference type="EMBL" id="KB741231">
    <property type="protein sequence ID" value="ENN72230.1"/>
    <property type="molecule type" value="Genomic_DNA"/>
</dbReference>
<feature type="non-terminal residue" evidence="5">
    <location>
        <position position="1"/>
    </location>
</feature>
<dbReference type="HOGENOM" id="CLU_022332_1_3_1"/>
<gene>
    <name evidence="5" type="ORF">YQE_11093</name>
</gene>
<organism evidence="5">
    <name type="scientific">Dendroctonus ponderosae</name>
    <name type="common">Mountain pine beetle</name>
    <dbReference type="NCBI Taxonomy" id="77166"/>
    <lineage>
        <taxon>Eukaryota</taxon>
        <taxon>Metazoa</taxon>
        <taxon>Ecdysozoa</taxon>
        <taxon>Arthropoda</taxon>
        <taxon>Hexapoda</taxon>
        <taxon>Insecta</taxon>
        <taxon>Pterygota</taxon>
        <taxon>Neoptera</taxon>
        <taxon>Endopterygota</taxon>
        <taxon>Coleoptera</taxon>
        <taxon>Polyphaga</taxon>
        <taxon>Cucujiformia</taxon>
        <taxon>Curculionidae</taxon>
        <taxon>Scolytinae</taxon>
        <taxon>Dendroctonus</taxon>
    </lineage>
</organism>
<dbReference type="SUPFAM" id="SSF103481">
    <property type="entry name" value="Multidrug resistance efflux transporter EmrE"/>
    <property type="match status" value="1"/>
</dbReference>
<evidence type="ECO:0000256" key="3">
    <source>
        <dbReference type="ARBA" id="ARBA00022989"/>
    </source>
</evidence>
<keyword evidence="2" id="KW-0812">Transmembrane</keyword>
<dbReference type="OrthoDB" id="18894at2759"/>
<dbReference type="AlphaFoldDB" id="N6TSJ5"/>
<sequence>MFGNRSNVKYTAIQKTEDTANIPETVDFEPMKRKLFCTPSCLGSALFTGALIGTYYIPSVGLTFYQRWLSQRFPYPLLTVLVHMIVKFLLAALVRLFLNKKHIKVQTTVSWKDYVLAVAPTGVFSGIDIGFSNWGLELITVSLYTMTKSTTIVFILFFSILFKLEKKSWSLVIIVLMITAGLILFTYKSTQFNFFGFILLLIASISSGLRWTCMQLLLQKSKLGMKNPVDMIYYMQPWMIAAVLPIALCMEGTESFGFNVIRSCQVFGFMELHPFLMLSLKVLVGAFIAFFMEFIEVTLVSYTSSLTLAIAGIFKEVFMLVLAVEMNGDIMTAINVAGLFICLCGISGHVIHKIKSTPPSRQAGRVYEQGNDGHELGATLIEDLKLDDSEDEKSDTQVLFDILGREKRYSF</sequence>
<keyword evidence="3" id="KW-1133">Transmembrane helix</keyword>
<dbReference type="Pfam" id="PF03151">
    <property type="entry name" value="TPT"/>
    <property type="match status" value="1"/>
</dbReference>
<reference evidence="5" key="1">
    <citation type="journal article" date="2013" name="Genome Biol.">
        <title>Draft genome of the mountain pine beetle, Dendroctonus ponderosae Hopkins, a major forest pest.</title>
        <authorList>
            <person name="Keeling C.I."/>
            <person name="Yuen M.M."/>
            <person name="Liao N.Y."/>
            <person name="Docking T.R."/>
            <person name="Chan S.K."/>
            <person name="Taylor G.A."/>
            <person name="Palmquist D.L."/>
            <person name="Jackman S.D."/>
            <person name="Nguyen A."/>
            <person name="Li M."/>
            <person name="Henderson H."/>
            <person name="Janes J.K."/>
            <person name="Zhao Y."/>
            <person name="Pandoh P."/>
            <person name="Moore R."/>
            <person name="Sperling F.A."/>
            <person name="Huber D.P."/>
            <person name="Birol I."/>
            <person name="Jones S.J."/>
            <person name="Bohlmann J."/>
        </authorList>
    </citation>
    <scope>NUCLEOTIDE SEQUENCE</scope>
</reference>
<dbReference type="InterPro" id="IPR050186">
    <property type="entry name" value="TPT_transporter"/>
</dbReference>
<evidence type="ECO:0000313" key="5">
    <source>
        <dbReference type="EMBL" id="ENN72230.1"/>
    </source>
</evidence>
<dbReference type="InterPro" id="IPR037185">
    <property type="entry name" value="EmrE-like"/>
</dbReference>
<proteinExistence type="predicted"/>
<dbReference type="GO" id="GO:0016020">
    <property type="term" value="C:membrane"/>
    <property type="evidence" value="ECO:0007669"/>
    <property type="project" value="UniProtKB-SubCell"/>
</dbReference>
<evidence type="ECO:0000256" key="1">
    <source>
        <dbReference type="ARBA" id="ARBA00004141"/>
    </source>
</evidence>
<evidence type="ECO:0000256" key="2">
    <source>
        <dbReference type="ARBA" id="ARBA00022692"/>
    </source>
</evidence>
<evidence type="ECO:0000256" key="4">
    <source>
        <dbReference type="ARBA" id="ARBA00023136"/>
    </source>
</evidence>
<comment type="subcellular location">
    <subcellularLocation>
        <location evidence="1">Membrane</location>
        <topology evidence="1">Multi-pass membrane protein</topology>
    </subcellularLocation>
</comment>
<keyword evidence="4" id="KW-0472">Membrane</keyword>
<dbReference type="PANTHER" id="PTHR11132">
    <property type="entry name" value="SOLUTE CARRIER FAMILY 35"/>
    <property type="match status" value="1"/>
</dbReference>
<dbReference type="InterPro" id="IPR004853">
    <property type="entry name" value="Sugar_P_trans_dom"/>
</dbReference>